<dbReference type="OrthoDB" id="9798935at2"/>
<evidence type="ECO:0000313" key="5">
    <source>
        <dbReference type="Proteomes" id="UP000077412"/>
    </source>
</evidence>
<dbReference type="SUPFAM" id="SSF50685">
    <property type="entry name" value="Barwin-like endoglucanases"/>
    <property type="match status" value="1"/>
</dbReference>
<reference evidence="4 5" key="1">
    <citation type="submission" date="2016-08" db="EMBL/GenBank/DDBJ databases">
        <title>Complete genome sequence of Fictibacillus arsenicus G25-54, a strain with toxicity to nematodes and a potential arsenic-resistance activity.</title>
        <authorList>
            <person name="Zheng Z."/>
        </authorList>
    </citation>
    <scope>NUCLEOTIDE SEQUENCE [LARGE SCALE GENOMIC DNA]</scope>
    <source>
        <strain evidence="4 5">G25-54</strain>
    </source>
</reference>
<dbReference type="RefSeq" id="WP_066292157.1">
    <property type="nucleotide sequence ID" value="NZ_CP016761.1"/>
</dbReference>
<dbReference type="Proteomes" id="UP000077412">
    <property type="component" value="Chromosome"/>
</dbReference>
<name>A0A1B1Z7L2_9BACL</name>
<dbReference type="CDD" id="cd22786">
    <property type="entry name" value="DPBB_YuiC-like"/>
    <property type="match status" value="1"/>
</dbReference>
<evidence type="ECO:0000259" key="3">
    <source>
        <dbReference type="Pfam" id="PF06725"/>
    </source>
</evidence>
<keyword evidence="5" id="KW-1185">Reference proteome</keyword>
<dbReference type="PANTHER" id="PTHR39160:SF4">
    <property type="entry name" value="RESUSCITATION-PROMOTING FACTOR RPFB"/>
    <property type="match status" value="1"/>
</dbReference>
<dbReference type="InterPro" id="IPR051933">
    <property type="entry name" value="Resuscitation_pf_RpfB"/>
</dbReference>
<feature type="signal peptide" evidence="2">
    <location>
        <begin position="1"/>
        <end position="33"/>
    </location>
</feature>
<organism evidence="4 5">
    <name type="scientific">Fictibacillus arsenicus</name>
    <dbReference type="NCBI Taxonomy" id="255247"/>
    <lineage>
        <taxon>Bacteria</taxon>
        <taxon>Bacillati</taxon>
        <taxon>Bacillota</taxon>
        <taxon>Bacilli</taxon>
        <taxon>Bacillales</taxon>
        <taxon>Fictibacillaceae</taxon>
        <taxon>Fictibacillus</taxon>
    </lineage>
</organism>
<dbReference type="GO" id="GO:0009254">
    <property type="term" value="P:peptidoglycan turnover"/>
    <property type="evidence" value="ECO:0007669"/>
    <property type="project" value="InterPro"/>
</dbReference>
<feature type="domain" description="3D" evidence="3">
    <location>
        <begin position="136"/>
        <end position="197"/>
    </location>
</feature>
<dbReference type="InterPro" id="IPR010611">
    <property type="entry name" value="3D_dom"/>
</dbReference>
<dbReference type="InterPro" id="IPR036908">
    <property type="entry name" value="RlpA-like_sf"/>
</dbReference>
<protein>
    <recommendedName>
        <fullName evidence="3">3D domain-containing protein</fullName>
    </recommendedName>
</protein>
<accession>A0A1B1Z7L2</accession>
<dbReference type="Pfam" id="PF06725">
    <property type="entry name" value="3D"/>
    <property type="match status" value="1"/>
</dbReference>
<dbReference type="GO" id="GO:0004553">
    <property type="term" value="F:hydrolase activity, hydrolyzing O-glycosyl compounds"/>
    <property type="evidence" value="ECO:0007669"/>
    <property type="project" value="InterPro"/>
</dbReference>
<evidence type="ECO:0000313" key="4">
    <source>
        <dbReference type="EMBL" id="ANX13400.1"/>
    </source>
</evidence>
<keyword evidence="1 2" id="KW-0732">Signal</keyword>
<evidence type="ECO:0000256" key="1">
    <source>
        <dbReference type="ARBA" id="ARBA00022729"/>
    </source>
</evidence>
<dbReference type="STRING" id="255247.ABE41_015430"/>
<dbReference type="GO" id="GO:0019867">
    <property type="term" value="C:outer membrane"/>
    <property type="evidence" value="ECO:0007669"/>
    <property type="project" value="InterPro"/>
</dbReference>
<gene>
    <name evidence="4" type="ORF">ABE41_015430</name>
</gene>
<dbReference type="PANTHER" id="PTHR39160">
    <property type="entry name" value="CELL WALL-BINDING PROTEIN YOCH"/>
    <property type="match status" value="1"/>
</dbReference>
<dbReference type="AlphaFoldDB" id="A0A1B1Z7L2"/>
<proteinExistence type="predicted"/>
<dbReference type="KEGG" id="far:ABE41_015430"/>
<evidence type="ECO:0000256" key="2">
    <source>
        <dbReference type="SAM" id="SignalP"/>
    </source>
</evidence>
<dbReference type="EMBL" id="CP016761">
    <property type="protein sequence ID" value="ANX13400.1"/>
    <property type="molecule type" value="Genomic_DNA"/>
</dbReference>
<feature type="chain" id="PRO_5008533286" description="3D domain-containing protein" evidence="2">
    <location>
        <begin position="34"/>
        <end position="227"/>
    </location>
</feature>
<sequence length="227" mass="25173">MLKLRKIAKRTMLTILFVCAIFTTFRSVSGVQADDIASWLDEKQASDIPIVDAALKTLSQTLKSMPSFYAPNMMLSSAEVKPPKSIEDTIDFTKYPAVSVTATGYTAGKESTGKEKTHPAYGITKSGVKVKRDLYSTIAADTKVFPIGTVLWVPGYGYGVVADTGSAIKGHRIDLYYNTIEEVYEKWGKKTINVYVVQRGDGDITETELKALNEEKSMQVFRQQLIY</sequence>
<dbReference type="Gene3D" id="2.40.40.10">
    <property type="entry name" value="RlpA-like domain"/>
    <property type="match status" value="1"/>
</dbReference>